<accession>A0A841GWS0</accession>
<reference evidence="2 3" key="1">
    <citation type="submission" date="2020-08" db="EMBL/GenBank/DDBJ databases">
        <title>Genomic Encyclopedia of Type Strains, Phase IV (KMG-IV): sequencing the most valuable type-strain genomes for metagenomic binning, comparative biology and taxonomic classification.</title>
        <authorList>
            <person name="Goeker M."/>
        </authorList>
    </citation>
    <scope>NUCLEOTIDE SEQUENCE [LARGE SCALE GENOMIC DNA]</scope>
    <source>
        <strain evidence="2 3">DSM 29007</strain>
    </source>
</reference>
<sequence>MFRIAGKPVVMSGTISVDDGDDVTAAGRPGREGLTVFALRDNASGFTTTIQADSLYAIVGLLILCVGLVCGSVVIGESSGFSLGGVISLLLPWVAGGLLIRKFIHERNRIHAALATLDQAQ</sequence>
<evidence type="ECO:0000256" key="1">
    <source>
        <dbReference type="SAM" id="Phobius"/>
    </source>
</evidence>
<proteinExistence type="predicted"/>
<organism evidence="2 3">
    <name type="scientific">Longimicrobium terrae</name>
    <dbReference type="NCBI Taxonomy" id="1639882"/>
    <lineage>
        <taxon>Bacteria</taxon>
        <taxon>Pseudomonadati</taxon>
        <taxon>Gemmatimonadota</taxon>
        <taxon>Longimicrobiia</taxon>
        <taxon>Longimicrobiales</taxon>
        <taxon>Longimicrobiaceae</taxon>
        <taxon>Longimicrobium</taxon>
    </lineage>
</organism>
<comment type="caution">
    <text evidence="2">The sequence shown here is derived from an EMBL/GenBank/DDBJ whole genome shotgun (WGS) entry which is preliminary data.</text>
</comment>
<keyword evidence="1" id="KW-1133">Transmembrane helix</keyword>
<dbReference type="AlphaFoldDB" id="A0A841GWS0"/>
<dbReference type="EMBL" id="JACHIA010000001">
    <property type="protein sequence ID" value="MBB6068856.1"/>
    <property type="molecule type" value="Genomic_DNA"/>
</dbReference>
<keyword evidence="3" id="KW-1185">Reference proteome</keyword>
<name>A0A841GWS0_9BACT</name>
<gene>
    <name evidence="2" type="ORF">HNQ61_000467</name>
</gene>
<feature type="transmembrane region" description="Helical" evidence="1">
    <location>
        <begin position="81"/>
        <end position="100"/>
    </location>
</feature>
<feature type="transmembrane region" description="Helical" evidence="1">
    <location>
        <begin position="55"/>
        <end position="75"/>
    </location>
</feature>
<evidence type="ECO:0000313" key="2">
    <source>
        <dbReference type="EMBL" id="MBB6068856.1"/>
    </source>
</evidence>
<dbReference type="Proteomes" id="UP000582837">
    <property type="component" value="Unassembled WGS sequence"/>
</dbReference>
<protein>
    <submittedName>
        <fullName evidence="2">Uncharacterized protein</fullName>
    </submittedName>
</protein>
<evidence type="ECO:0000313" key="3">
    <source>
        <dbReference type="Proteomes" id="UP000582837"/>
    </source>
</evidence>
<keyword evidence="1" id="KW-0472">Membrane</keyword>
<keyword evidence="1" id="KW-0812">Transmembrane</keyword>